<evidence type="ECO:0000313" key="2">
    <source>
        <dbReference type="Proteomes" id="UP001248134"/>
    </source>
</evidence>
<sequence length="59" mass="7040">MGESIRPCIEAVSAFFLPLPCENKRRKCVKNCFCFHSYSLYVEKSKWIYIAYSFIFNNF</sequence>
<reference evidence="1" key="1">
    <citation type="submission" date="2019-07" db="EMBL/GenBank/DDBJ databases">
        <title>Phylogenomic Reclassification of ATCC Bacillus Strains and Various Taxa within the Genus Bacillus.</title>
        <authorList>
            <person name="Riojas M.A."/>
            <person name="Frank A.M."/>
            <person name="Fenn S.L."/>
            <person name="King S.P."/>
            <person name="Brower S.M."/>
            <person name="Hazbon M.H."/>
        </authorList>
    </citation>
    <scope>NUCLEOTIDE SEQUENCE</scope>
    <source>
        <strain evidence="1">NR-12239</strain>
    </source>
</reference>
<dbReference type="Proteomes" id="UP001248134">
    <property type="component" value="Unassembled WGS sequence"/>
</dbReference>
<organism evidence="1 2">
    <name type="scientific">Bacillus pseudomycoides</name>
    <dbReference type="NCBI Taxonomy" id="64104"/>
    <lineage>
        <taxon>Bacteria</taxon>
        <taxon>Bacillati</taxon>
        <taxon>Bacillota</taxon>
        <taxon>Bacilli</taxon>
        <taxon>Bacillales</taxon>
        <taxon>Bacillaceae</taxon>
        <taxon>Bacillus</taxon>
        <taxon>Bacillus cereus group</taxon>
    </lineage>
</organism>
<gene>
    <name evidence="1" type="ORF">FOS08_08920</name>
</gene>
<name>A0AAJ2DMI2_9BACI</name>
<accession>A0AAJ2DMI2</accession>
<protein>
    <submittedName>
        <fullName evidence="1">Uncharacterized protein</fullName>
    </submittedName>
</protein>
<dbReference type="EMBL" id="VLYX01000006">
    <property type="protein sequence ID" value="MDR4326067.1"/>
    <property type="molecule type" value="Genomic_DNA"/>
</dbReference>
<comment type="caution">
    <text evidence="1">The sequence shown here is derived from an EMBL/GenBank/DDBJ whole genome shotgun (WGS) entry which is preliminary data.</text>
</comment>
<evidence type="ECO:0000313" key="1">
    <source>
        <dbReference type="EMBL" id="MDR4326067.1"/>
    </source>
</evidence>
<dbReference type="AlphaFoldDB" id="A0AAJ2DMI2"/>
<proteinExistence type="predicted"/>